<accession>J3N516</accession>
<dbReference type="HOGENOM" id="CLU_2783404_0_0_1"/>
<reference evidence="3" key="1">
    <citation type="journal article" date="2013" name="Nat. Commun.">
        <title>Whole-genome sequencing of Oryza brachyantha reveals mechanisms underlying Oryza genome evolution.</title>
        <authorList>
            <person name="Chen J."/>
            <person name="Huang Q."/>
            <person name="Gao D."/>
            <person name="Wang J."/>
            <person name="Lang Y."/>
            <person name="Liu T."/>
            <person name="Li B."/>
            <person name="Bai Z."/>
            <person name="Luis Goicoechea J."/>
            <person name="Liang C."/>
            <person name="Chen C."/>
            <person name="Zhang W."/>
            <person name="Sun S."/>
            <person name="Liao Y."/>
            <person name="Zhang X."/>
            <person name="Yang L."/>
            <person name="Song C."/>
            <person name="Wang M."/>
            <person name="Shi J."/>
            <person name="Liu G."/>
            <person name="Liu J."/>
            <person name="Zhou H."/>
            <person name="Zhou W."/>
            <person name="Yu Q."/>
            <person name="An N."/>
            <person name="Chen Y."/>
            <person name="Cai Q."/>
            <person name="Wang B."/>
            <person name="Liu B."/>
            <person name="Min J."/>
            <person name="Huang Y."/>
            <person name="Wu H."/>
            <person name="Li Z."/>
            <person name="Zhang Y."/>
            <person name="Yin Y."/>
            <person name="Song W."/>
            <person name="Jiang J."/>
            <person name="Jackson S.A."/>
            <person name="Wing R.A."/>
            <person name="Wang J."/>
            <person name="Chen M."/>
        </authorList>
    </citation>
    <scope>NUCLEOTIDE SEQUENCE [LARGE SCALE GENOMIC DNA]</scope>
    <source>
        <strain evidence="3">cv. IRGC 101232</strain>
    </source>
</reference>
<keyword evidence="2" id="KW-0472">Membrane</keyword>
<dbReference type="EnsemblPlants" id="OB10G26140.1">
    <property type="protein sequence ID" value="OB10G26140.1"/>
    <property type="gene ID" value="OB10G26140"/>
</dbReference>
<dbReference type="Proteomes" id="UP000006038">
    <property type="component" value="Chromosome 10"/>
</dbReference>
<dbReference type="Gramene" id="OB10G26140.1">
    <property type="protein sequence ID" value="OB10G26140.1"/>
    <property type="gene ID" value="OB10G26140"/>
</dbReference>
<organism evidence="3">
    <name type="scientific">Oryza brachyantha</name>
    <name type="common">malo sina</name>
    <dbReference type="NCBI Taxonomy" id="4533"/>
    <lineage>
        <taxon>Eukaryota</taxon>
        <taxon>Viridiplantae</taxon>
        <taxon>Streptophyta</taxon>
        <taxon>Embryophyta</taxon>
        <taxon>Tracheophyta</taxon>
        <taxon>Spermatophyta</taxon>
        <taxon>Magnoliopsida</taxon>
        <taxon>Liliopsida</taxon>
        <taxon>Poales</taxon>
        <taxon>Poaceae</taxon>
        <taxon>BOP clade</taxon>
        <taxon>Oryzoideae</taxon>
        <taxon>Oryzeae</taxon>
        <taxon>Oryzinae</taxon>
        <taxon>Oryza</taxon>
    </lineage>
</organism>
<keyword evidence="2" id="KW-1133">Transmembrane helix</keyword>
<reference evidence="3" key="2">
    <citation type="submission" date="2013-04" db="UniProtKB">
        <authorList>
            <consortium name="EnsemblPlants"/>
        </authorList>
    </citation>
    <scope>IDENTIFICATION</scope>
</reference>
<sequence>GASRRIRPPWARPTGATCPPAAPRRSGATPPGSSPTWVGSDDAISRAFFNFSFLFFFDKFYLYFLFYKI</sequence>
<feature type="transmembrane region" description="Helical" evidence="2">
    <location>
        <begin position="47"/>
        <end position="66"/>
    </location>
</feature>
<evidence type="ECO:0000313" key="3">
    <source>
        <dbReference type="EnsemblPlants" id="OB10G26140.1"/>
    </source>
</evidence>
<keyword evidence="4" id="KW-1185">Reference proteome</keyword>
<keyword evidence="2" id="KW-0812">Transmembrane</keyword>
<proteinExistence type="predicted"/>
<evidence type="ECO:0000256" key="2">
    <source>
        <dbReference type="SAM" id="Phobius"/>
    </source>
</evidence>
<feature type="region of interest" description="Disordered" evidence="1">
    <location>
        <begin position="1"/>
        <end position="37"/>
    </location>
</feature>
<evidence type="ECO:0000313" key="4">
    <source>
        <dbReference type="Proteomes" id="UP000006038"/>
    </source>
</evidence>
<protein>
    <submittedName>
        <fullName evidence="3">Uncharacterized protein</fullName>
    </submittedName>
</protein>
<evidence type="ECO:0000256" key="1">
    <source>
        <dbReference type="SAM" id="MobiDB-lite"/>
    </source>
</evidence>
<name>J3N516_ORYBR</name>
<dbReference type="AlphaFoldDB" id="J3N516"/>